<sequence length="236" mass="26957">MKSNSINMAGKEKMINGYKHIHYVRESLSAEEMITRSENFYHFLNSRRSVRHFSDKEVPQEVIDTIIRSAGTAPSGAHKQPWKFCAVSNKKLKSRIREAAEKEEEENYSGRMSERWLKDLAPLGTDTNKEFLEIAPWLIVVFKEVYEVDDADKKQNNYYVNESVGIACGMLISAIHNAGLVTLTHTPSPMNFLADLLERPKNERAYLLLPVGYAAEDAVVPAIERKKLSEISQFYK</sequence>
<dbReference type="Proteomes" id="UP001139414">
    <property type="component" value="Unassembled WGS sequence"/>
</dbReference>
<evidence type="ECO:0000256" key="3">
    <source>
        <dbReference type="ARBA" id="ARBA00023002"/>
    </source>
</evidence>
<dbReference type="Gene3D" id="3.40.109.10">
    <property type="entry name" value="NADH Oxidase"/>
    <property type="match status" value="1"/>
</dbReference>
<dbReference type="SUPFAM" id="SSF55469">
    <property type="entry name" value="FMN-dependent nitroreductase-like"/>
    <property type="match status" value="1"/>
</dbReference>
<dbReference type="EMBL" id="JAJBZG010000001">
    <property type="protein sequence ID" value="MCB7479865.1"/>
    <property type="molecule type" value="Genomic_DNA"/>
</dbReference>
<evidence type="ECO:0000256" key="1">
    <source>
        <dbReference type="ARBA" id="ARBA00022630"/>
    </source>
</evidence>
<dbReference type="Pfam" id="PF00881">
    <property type="entry name" value="Nitroreductase"/>
    <property type="match status" value="1"/>
</dbReference>
<gene>
    <name evidence="5" type="ORF">LGQ90_01200</name>
</gene>
<dbReference type="InterPro" id="IPR050627">
    <property type="entry name" value="Nitroreductase/BluB"/>
</dbReference>
<dbReference type="PANTHER" id="PTHR23026:SF90">
    <property type="entry name" value="IODOTYROSINE DEIODINASE 1"/>
    <property type="match status" value="1"/>
</dbReference>
<organism evidence="5 6">
    <name type="scientific">Christiangramia sediminis</name>
    <dbReference type="NCBI Taxonomy" id="2881336"/>
    <lineage>
        <taxon>Bacteria</taxon>
        <taxon>Pseudomonadati</taxon>
        <taxon>Bacteroidota</taxon>
        <taxon>Flavobacteriia</taxon>
        <taxon>Flavobacteriales</taxon>
        <taxon>Flavobacteriaceae</taxon>
        <taxon>Christiangramia</taxon>
    </lineage>
</organism>
<dbReference type="RefSeq" id="WP_229337303.1">
    <property type="nucleotide sequence ID" value="NZ_JAJBZG010000001.1"/>
</dbReference>
<dbReference type="InterPro" id="IPR029479">
    <property type="entry name" value="Nitroreductase"/>
</dbReference>
<dbReference type="CDD" id="cd02144">
    <property type="entry name" value="iodotyrosine_dehalogenase"/>
    <property type="match status" value="1"/>
</dbReference>
<dbReference type="GO" id="GO:0016491">
    <property type="term" value="F:oxidoreductase activity"/>
    <property type="evidence" value="ECO:0007669"/>
    <property type="project" value="UniProtKB-KW"/>
</dbReference>
<comment type="caution">
    <text evidence="5">The sequence shown here is derived from an EMBL/GenBank/DDBJ whole genome shotgun (WGS) entry which is preliminary data.</text>
</comment>
<keyword evidence="6" id="KW-1185">Reference proteome</keyword>
<proteinExistence type="predicted"/>
<keyword evidence="2" id="KW-0288">FMN</keyword>
<evidence type="ECO:0000259" key="4">
    <source>
        <dbReference type="Pfam" id="PF00881"/>
    </source>
</evidence>
<evidence type="ECO:0000256" key="2">
    <source>
        <dbReference type="ARBA" id="ARBA00022643"/>
    </source>
</evidence>
<evidence type="ECO:0000313" key="5">
    <source>
        <dbReference type="EMBL" id="MCB7479865.1"/>
    </source>
</evidence>
<name>A0A9X1LGC1_9FLAO</name>
<dbReference type="InterPro" id="IPR000415">
    <property type="entry name" value="Nitroreductase-like"/>
</dbReference>
<accession>A0A9X1LGC1</accession>
<dbReference type="AlphaFoldDB" id="A0A9X1LGC1"/>
<dbReference type="PANTHER" id="PTHR23026">
    <property type="entry name" value="NADPH NITROREDUCTASE"/>
    <property type="match status" value="1"/>
</dbReference>
<reference evidence="5" key="1">
    <citation type="submission" date="2021-10" db="EMBL/GenBank/DDBJ databases">
        <title>Gramella sp. ASW11-100T, isolated from marine sediment.</title>
        <authorList>
            <person name="Xia C."/>
        </authorList>
    </citation>
    <scope>NUCLEOTIDE SEQUENCE</scope>
    <source>
        <strain evidence="5">ASW11-100</strain>
    </source>
</reference>
<protein>
    <submittedName>
        <fullName evidence="5">Nitroreductase family protein</fullName>
    </submittedName>
</protein>
<evidence type="ECO:0000313" key="6">
    <source>
        <dbReference type="Proteomes" id="UP001139414"/>
    </source>
</evidence>
<feature type="domain" description="Nitroreductase" evidence="4">
    <location>
        <begin position="46"/>
        <end position="213"/>
    </location>
</feature>
<keyword evidence="3" id="KW-0560">Oxidoreductase</keyword>
<keyword evidence="1" id="KW-0285">Flavoprotein</keyword>